<evidence type="ECO:0000313" key="2">
    <source>
        <dbReference type="Proteomes" id="UP000663193"/>
    </source>
</evidence>
<dbReference type="VEuPathDB" id="FungiDB:JI435_409500"/>
<gene>
    <name evidence="1" type="ORF">JI435_409500</name>
</gene>
<organism evidence="1 2">
    <name type="scientific">Phaeosphaeria nodorum (strain SN15 / ATCC MYA-4574 / FGSC 10173)</name>
    <name type="common">Glume blotch fungus</name>
    <name type="synonym">Parastagonospora nodorum</name>
    <dbReference type="NCBI Taxonomy" id="321614"/>
    <lineage>
        <taxon>Eukaryota</taxon>
        <taxon>Fungi</taxon>
        <taxon>Dikarya</taxon>
        <taxon>Ascomycota</taxon>
        <taxon>Pezizomycotina</taxon>
        <taxon>Dothideomycetes</taxon>
        <taxon>Pleosporomycetidae</taxon>
        <taxon>Pleosporales</taxon>
        <taxon>Pleosporineae</taxon>
        <taxon>Phaeosphaeriaceae</taxon>
        <taxon>Parastagonospora</taxon>
    </lineage>
</organism>
<reference evidence="2" key="1">
    <citation type="journal article" date="2021" name="BMC Genomics">
        <title>Chromosome-level genome assembly and manually-curated proteome of model necrotroph Parastagonospora nodorum Sn15 reveals a genome-wide trove of candidate effector homologs, and redundancy of virulence-related functions within an accessory chromosome.</title>
        <authorList>
            <person name="Bertazzoni S."/>
            <person name="Jones D.A.B."/>
            <person name="Phan H.T."/>
            <person name="Tan K.-C."/>
            <person name="Hane J.K."/>
        </authorList>
    </citation>
    <scope>NUCLEOTIDE SEQUENCE [LARGE SCALE GENOMIC DNA]</scope>
    <source>
        <strain evidence="2">SN15 / ATCC MYA-4574 / FGSC 10173)</strain>
    </source>
</reference>
<dbReference type="AlphaFoldDB" id="A0A7U2F121"/>
<proteinExistence type="predicted"/>
<dbReference type="Proteomes" id="UP000663193">
    <property type="component" value="Chromosome 6"/>
</dbReference>
<protein>
    <submittedName>
        <fullName evidence="1">Uncharacterized protein</fullName>
    </submittedName>
</protein>
<evidence type="ECO:0000313" key="1">
    <source>
        <dbReference type="EMBL" id="QRC96715.1"/>
    </source>
</evidence>
<keyword evidence="2" id="KW-1185">Reference proteome</keyword>
<name>A0A7U2F121_PHANO</name>
<accession>A0A7U2F121</accession>
<dbReference type="EMBL" id="CP069028">
    <property type="protein sequence ID" value="QRC96715.1"/>
    <property type="molecule type" value="Genomic_DNA"/>
</dbReference>
<sequence>MYNFSRLLAKFTEVSNSNGLP</sequence>